<evidence type="ECO:0000256" key="4">
    <source>
        <dbReference type="PROSITE-ProRule" id="PRU00169"/>
    </source>
</evidence>
<dbReference type="SUPFAM" id="SSF52172">
    <property type="entry name" value="CheY-like"/>
    <property type="match status" value="1"/>
</dbReference>
<accession>A0A4Q9DXE1</accession>
<dbReference type="AlphaFoldDB" id="A0A4Q9DXE1"/>
<name>A0A4Q9DXE1_9BACL</name>
<evidence type="ECO:0000256" key="2">
    <source>
        <dbReference type="ARBA" id="ARBA00023125"/>
    </source>
</evidence>
<keyword evidence="8" id="KW-1185">Reference proteome</keyword>
<dbReference type="GO" id="GO:0000160">
    <property type="term" value="P:phosphorelay signal transduction system"/>
    <property type="evidence" value="ECO:0007669"/>
    <property type="project" value="InterPro"/>
</dbReference>
<sequence length="534" mass="62208">MYRLLIVDDEIHAVSAVQSGVDWAKLSISEVYVAYSAKQAKEVFANHEIDLMICDIEMPQGNGLDLLTWVREQFRSTETVFLTCHSDFSYAKKALQLGSVDYMLKPVRYSELEDVLQKAIDRIREKREQLAFNETYSHYFKLWSMHQPILIERFWQDLLNQTIPSKMQQIREALLQQNIPYREDDPFLPILINVQRWHKEFTLRDEKIMEYALRNAAEDLILKHYPHGQIVQTRKGALIVQLAAGGPNAIDIEQLQRHCESYIASCHRYFYCDLSCYIGTPGFLWEMVDRYEALLGMEKNNVTQNNKVLFLKANARSYGHIDLIQMNGWLELLKQGAEQAIFTETENYLNSWKQLEGLDARMLQEFCQSFLQILYHFIQIKGLQAHQVLAENMSPERIAAAIRSVTELQGWVQDSLQKTFAHTRSAEETQSVVDKVKLYIKQNLDQNVSRDDIVKHIHLHPDYLSRMFKKETGKSIVDYIFEERIEIAKQLLAKTNMSVSEVAVSVGYTNFSYFAKMFKKATQKSPQAFRETPQ</sequence>
<dbReference type="Gene3D" id="3.40.50.2300">
    <property type="match status" value="1"/>
</dbReference>
<dbReference type="Pfam" id="PF12833">
    <property type="entry name" value="HTH_18"/>
    <property type="match status" value="1"/>
</dbReference>
<dbReference type="InterPro" id="IPR018060">
    <property type="entry name" value="HTH_AraC"/>
</dbReference>
<dbReference type="InterPro" id="IPR011006">
    <property type="entry name" value="CheY-like_superfamily"/>
</dbReference>
<dbReference type="InterPro" id="IPR001789">
    <property type="entry name" value="Sig_transdc_resp-reg_receiver"/>
</dbReference>
<dbReference type="InterPro" id="IPR018062">
    <property type="entry name" value="HTH_AraC-typ_CS"/>
</dbReference>
<dbReference type="SUPFAM" id="SSF46689">
    <property type="entry name" value="Homeodomain-like"/>
    <property type="match status" value="2"/>
</dbReference>
<evidence type="ECO:0000313" key="8">
    <source>
        <dbReference type="Proteomes" id="UP000293142"/>
    </source>
</evidence>
<gene>
    <name evidence="7" type="ORF">EYB31_09935</name>
</gene>
<protein>
    <submittedName>
        <fullName evidence="7">Response regulator</fullName>
    </submittedName>
</protein>
<dbReference type="InterPro" id="IPR009057">
    <property type="entry name" value="Homeodomain-like_sf"/>
</dbReference>
<evidence type="ECO:0000313" key="7">
    <source>
        <dbReference type="EMBL" id="TBL79901.1"/>
    </source>
</evidence>
<dbReference type="PROSITE" id="PS50110">
    <property type="entry name" value="RESPONSE_REGULATORY"/>
    <property type="match status" value="1"/>
</dbReference>
<keyword evidence="3" id="KW-0804">Transcription</keyword>
<dbReference type="OrthoDB" id="1974963at2"/>
<comment type="caution">
    <text evidence="7">The sequence shown here is derived from an EMBL/GenBank/DDBJ whole genome shotgun (WGS) entry which is preliminary data.</text>
</comment>
<dbReference type="SMART" id="SM00342">
    <property type="entry name" value="HTH_ARAC"/>
    <property type="match status" value="1"/>
</dbReference>
<dbReference type="PANTHER" id="PTHR43280:SF2">
    <property type="entry name" value="HTH-TYPE TRANSCRIPTIONAL REGULATOR EXSA"/>
    <property type="match status" value="1"/>
</dbReference>
<dbReference type="GO" id="GO:0003700">
    <property type="term" value="F:DNA-binding transcription factor activity"/>
    <property type="evidence" value="ECO:0007669"/>
    <property type="project" value="InterPro"/>
</dbReference>
<dbReference type="CDD" id="cd17536">
    <property type="entry name" value="REC_YesN-like"/>
    <property type="match status" value="1"/>
</dbReference>
<organism evidence="7 8">
    <name type="scientific">Paenibacillus thalictri</name>
    <dbReference type="NCBI Taxonomy" id="2527873"/>
    <lineage>
        <taxon>Bacteria</taxon>
        <taxon>Bacillati</taxon>
        <taxon>Bacillota</taxon>
        <taxon>Bacilli</taxon>
        <taxon>Bacillales</taxon>
        <taxon>Paenibacillaceae</taxon>
        <taxon>Paenibacillus</taxon>
    </lineage>
</organism>
<dbReference type="PROSITE" id="PS01124">
    <property type="entry name" value="HTH_ARAC_FAMILY_2"/>
    <property type="match status" value="1"/>
</dbReference>
<feature type="domain" description="Response regulatory" evidence="6">
    <location>
        <begin position="3"/>
        <end position="120"/>
    </location>
</feature>
<dbReference type="Pfam" id="PF00072">
    <property type="entry name" value="Response_reg"/>
    <property type="match status" value="1"/>
</dbReference>
<keyword evidence="1" id="KW-0805">Transcription regulation</keyword>
<evidence type="ECO:0000256" key="3">
    <source>
        <dbReference type="ARBA" id="ARBA00023163"/>
    </source>
</evidence>
<dbReference type="RefSeq" id="WP_131013147.1">
    <property type="nucleotide sequence ID" value="NZ_SIRE01000006.1"/>
</dbReference>
<evidence type="ECO:0000256" key="1">
    <source>
        <dbReference type="ARBA" id="ARBA00023015"/>
    </source>
</evidence>
<proteinExistence type="predicted"/>
<reference evidence="7 8" key="1">
    <citation type="submission" date="2019-02" db="EMBL/GenBank/DDBJ databases">
        <title>Paenibacillus sp. nov., isolated from surface-sterilized tissue of Thalictrum simplex L.</title>
        <authorList>
            <person name="Tuo L."/>
        </authorList>
    </citation>
    <scope>NUCLEOTIDE SEQUENCE [LARGE SCALE GENOMIC DNA]</scope>
    <source>
        <strain evidence="7 8">N2SHLJ1</strain>
    </source>
</reference>
<dbReference type="GO" id="GO:0043565">
    <property type="term" value="F:sequence-specific DNA binding"/>
    <property type="evidence" value="ECO:0007669"/>
    <property type="project" value="InterPro"/>
</dbReference>
<dbReference type="EMBL" id="SIRE01000006">
    <property type="protein sequence ID" value="TBL79901.1"/>
    <property type="molecule type" value="Genomic_DNA"/>
</dbReference>
<keyword evidence="4" id="KW-0597">Phosphoprotein</keyword>
<dbReference type="Proteomes" id="UP000293142">
    <property type="component" value="Unassembled WGS sequence"/>
</dbReference>
<dbReference type="PROSITE" id="PS00041">
    <property type="entry name" value="HTH_ARAC_FAMILY_1"/>
    <property type="match status" value="1"/>
</dbReference>
<feature type="domain" description="HTH araC/xylS-type" evidence="5">
    <location>
        <begin position="434"/>
        <end position="532"/>
    </location>
</feature>
<feature type="modified residue" description="4-aspartylphosphate" evidence="4">
    <location>
        <position position="55"/>
    </location>
</feature>
<dbReference type="SMART" id="SM00448">
    <property type="entry name" value="REC"/>
    <property type="match status" value="1"/>
</dbReference>
<keyword evidence="2" id="KW-0238">DNA-binding</keyword>
<evidence type="ECO:0000259" key="5">
    <source>
        <dbReference type="PROSITE" id="PS01124"/>
    </source>
</evidence>
<dbReference type="PANTHER" id="PTHR43280">
    <property type="entry name" value="ARAC-FAMILY TRANSCRIPTIONAL REGULATOR"/>
    <property type="match status" value="1"/>
</dbReference>
<evidence type="ECO:0000259" key="6">
    <source>
        <dbReference type="PROSITE" id="PS50110"/>
    </source>
</evidence>
<dbReference type="Gene3D" id="1.10.10.60">
    <property type="entry name" value="Homeodomain-like"/>
    <property type="match status" value="2"/>
</dbReference>